<proteinExistence type="predicted"/>
<accession>W1XVU9</accession>
<dbReference type="EMBL" id="AZMM01011959">
    <property type="protein sequence ID" value="ETJ33590.1"/>
    <property type="molecule type" value="Genomic_DNA"/>
</dbReference>
<sequence length="40" mass="4674">TDAPNGGLCVAYFDGDYPTPLYDYEEDYRRSLDDKISFYK</sequence>
<evidence type="ECO:0000313" key="1">
    <source>
        <dbReference type="EMBL" id="ETJ33590.1"/>
    </source>
</evidence>
<comment type="caution">
    <text evidence="1">The sequence shown here is derived from an EMBL/GenBank/DDBJ whole genome shotgun (WGS) entry which is preliminary data.</text>
</comment>
<gene>
    <name evidence="1" type="ORF">Q604_UNBC11959G0001</name>
</gene>
<name>W1XVU9_9ZZZZ</name>
<feature type="non-terminal residue" evidence="1">
    <location>
        <position position="1"/>
    </location>
</feature>
<dbReference type="AlphaFoldDB" id="W1XVU9"/>
<reference evidence="1" key="1">
    <citation type="submission" date="2013-12" db="EMBL/GenBank/DDBJ databases">
        <title>A Varibaculum cambriense genome reconstructed from a premature infant gut community with otherwise low bacterial novelty that shifts toward anaerobic metabolism during the third week of life.</title>
        <authorList>
            <person name="Brown C.T."/>
            <person name="Sharon I."/>
            <person name="Thomas B.C."/>
            <person name="Castelle C.J."/>
            <person name="Morowitz M.J."/>
            <person name="Banfield J.F."/>
        </authorList>
    </citation>
    <scope>NUCLEOTIDE SEQUENCE</scope>
</reference>
<protein>
    <submittedName>
        <fullName evidence="1">Ribulose-phosphate 3-epimerase</fullName>
    </submittedName>
</protein>
<organism evidence="1">
    <name type="scientific">human gut metagenome</name>
    <dbReference type="NCBI Taxonomy" id="408170"/>
    <lineage>
        <taxon>unclassified sequences</taxon>
        <taxon>metagenomes</taxon>
        <taxon>organismal metagenomes</taxon>
    </lineage>
</organism>